<keyword evidence="2" id="KW-0805">Transcription regulation</keyword>
<evidence type="ECO:0000256" key="4">
    <source>
        <dbReference type="ARBA" id="ARBA00023163"/>
    </source>
</evidence>
<reference evidence="6" key="1">
    <citation type="submission" date="2014-07" db="EMBL/GenBank/DDBJ databases">
        <title>Identification of a novel salt tolerance gene in wild soybean by whole-genome sequencing.</title>
        <authorList>
            <person name="Lam H.-M."/>
            <person name="Qi X."/>
            <person name="Li M.-W."/>
            <person name="Liu X."/>
            <person name="Xie M."/>
            <person name="Ni M."/>
            <person name="Xu X."/>
        </authorList>
    </citation>
    <scope>NUCLEOTIDE SEQUENCE [LARGE SCALE GENOMIC DNA]</scope>
    <source>
        <tissue evidence="6">Root</tissue>
    </source>
</reference>
<evidence type="ECO:0000256" key="1">
    <source>
        <dbReference type="ARBA" id="ARBA00004123"/>
    </source>
</evidence>
<organism evidence="6">
    <name type="scientific">Glycine soja</name>
    <name type="common">Wild soybean</name>
    <dbReference type="NCBI Taxonomy" id="3848"/>
    <lineage>
        <taxon>Eukaryota</taxon>
        <taxon>Viridiplantae</taxon>
        <taxon>Streptophyta</taxon>
        <taxon>Embryophyta</taxon>
        <taxon>Tracheophyta</taxon>
        <taxon>Spermatophyta</taxon>
        <taxon>Magnoliopsida</taxon>
        <taxon>eudicotyledons</taxon>
        <taxon>Gunneridae</taxon>
        <taxon>Pentapetalae</taxon>
        <taxon>rosids</taxon>
        <taxon>fabids</taxon>
        <taxon>Fabales</taxon>
        <taxon>Fabaceae</taxon>
        <taxon>Papilionoideae</taxon>
        <taxon>50 kb inversion clade</taxon>
        <taxon>NPAAA clade</taxon>
        <taxon>indigoferoid/millettioid clade</taxon>
        <taxon>Phaseoleae</taxon>
        <taxon>Glycine</taxon>
        <taxon>Glycine subgen. Soja</taxon>
    </lineage>
</organism>
<dbReference type="GO" id="GO:0003677">
    <property type="term" value="F:DNA binding"/>
    <property type="evidence" value="ECO:0007669"/>
    <property type="project" value="UniProtKB-KW"/>
</dbReference>
<dbReference type="GO" id="GO:0005634">
    <property type="term" value="C:nucleus"/>
    <property type="evidence" value="ECO:0007669"/>
    <property type="project" value="UniProtKB-SubCell"/>
</dbReference>
<name>A0A0B2QYN8_GLYSO</name>
<dbReference type="Proteomes" id="UP000053555">
    <property type="component" value="Unassembled WGS sequence"/>
</dbReference>
<dbReference type="AlphaFoldDB" id="A0A0B2QYN8"/>
<feature type="non-terminal residue" evidence="6">
    <location>
        <position position="1"/>
    </location>
</feature>
<accession>A0A0B2QYN8</accession>
<keyword evidence="4" id="KW-0804">Transcription</keyword>
<evidence type="ECO:0000313" key="6">
    <source>
        <dbReference type="EMBL" id="KHN25129.1"/>
    </source>
</evidence>
<dbReference type="SUPFAM" id="SSF101936">
    <property type="entry name" value="DNA-binding pseudobarrel domain"/>
    <property type="match status" value="1"/>
</dbReference>
<comment type="subcellular location">
    <subcellularLocation>
        <location evidence="1">Nucleus</location>
    </subcellularLocation>
</comment>
<protein>
    <submittedName>
        <fullName evidence="6">Uncharacterized protein</fullName>
    </submittedName>
</protein>
<sequence length="185" mass="21383">EVSRSFVIRWKDELQPTWHLLHSSGNMHSVTYHQDLVSPALLAGWMELREFYGLTGNHQVTLTHYGQSIFLLTIFKCSSEPKAFPKWHSLYHQVPNSVTFKVLLTKYKVTCSSLDVPSTMYSFMKAARFTHLNLEGTKCKIVYNHHRKTTKIGNGRRTFAQTHNFLPGTQIIFQFPDATSNFVLF</sequence>
<keyword evidence="3" id="KW-0238">DNA-binding</keyword>
<evidence type="ECO:0000256" key="3">
    <source>
        <dbReference type="ARBA" id="ARBA00023125"/>
    </source>
</evidence>
<proteinExistence type="predicted"/>
<dbReference type="EMBL" id="KN654640">
    <property type="protein sequence ID" value="KHN25129.1"/>
    <property type="molecule type" value="Genomic_DNA"/>
</dbReference>
<gene>
    <name evidence="6" type="ORF">glysoja_046833</name>
</gene>
<evidence type="ECO:0000256" key="5">
    <source>
        <dbReference type="ARBA" id="ARBA00023242"/>
    </source>
</evidence>
<feature type="non-terminal residue" evidence="6">
    <location>
        <position position="185"/>
    </location>
</feature>
<keyword evidence="5" id="KW-0539">Nucleus</keyword>
<dbReference type="InterPro" id="IPR015300">
    <property type="entry name" value="DNA-bd_pseudobarrel_sf"/>
</dbReference>
<evidence type="ECO:0000256" key="2">
    <source>
        <dbReference type="ARBA" id="ARBA00023015"/>
    </source>
</evidence>